<dbReference type="InterPro" id="IPR011990">
    <property type="entry name" value="TPR-like_helical_dom_sf"/>
</dbReference>
<organism evidence="2 3">
    <name type="scientific">Clostridium lapidicellarium</name>
    <dbReference type="NCBI Taxonomy" id="3240931"/>
    <lineage>
        <taxon>Bacteria</taxon>
        <taxon>Bacillati</taxon>
        <taxon>Bacillota</taxon>
        <taxon>Clostridia</taxon>
        <taxon>Eubacteriales</taxon>
        <taxon>Clostridiaceae</taxon>
        <taxon>Clostridium</taxon>
    </lineage>
</organism>
<keyword evidence="1" id="KW-0812">Transmembrane</keyword>
<protein>
    <recommendedName>
        <fullName evidence="4">Tetratricopeptide repeat protein</fullName>
    </recommendedName>
</protein>
<name>A0ABV4E1C9_9CLOT</name>
<evidence type="ECO:0000313" key="3">
    <source>
        <dbReference type="Proteomes" id="UP001565220"/>
    </source>
</evidence>
<dbReference type="SUPFAM" id="SSF48452">
    <property type="entry name" value="TPR-like"/>
    <property type="match status" value="1"/>
</dbReference>
<dbReference type="EMBL" id="JBGFFE010000035">
    <property type="protein sequence ID" value="MEY8764949.1"/>
    <property type="molecule type" value="Genomic_DNA"/>
</dbReference>
<keyword evidence="1" id="KW-1133">Transmembrane helix</keyword>
<dbReference type="Proteomes" id="UP001565220">
    <property type="component" value="Unassembled WGS sequence"/>
</dbReference>
<accession>A0ABV4E1C9</accession>
<dbReference type="PROSITE" id="PS51257">
    <property type="entry name" value="PROKAR_LIPOPROTEIN"/>
    <property type="match status" value="1"/>
</dbReference>
<comment type="caution">
    <text evidence="2">The sequence shown here is derived from an EMBL/GenBank/DDBJ whole genome shotgun (WGS) entry which is preliminary data.</text>
</comment>
<keyword evidence="3" id="KW-1185">Reference proteome</keyword>
<gene>
    <name evidence="2" type="ORF">AB8S09_15105</name>
</gene>
<evidence type="ECO:0000313" key="2">
    <source>
        <dbReference type="EMBL" id="MEY8764949.1"/>
    </source>
</evidence>
<evidence type="ECO:0000256" key="1">
    <source>
        <dbReference type="SAM" id="Phobius"/>
    </source>
</evidence>
<dbReference type="Gene3D" id="1.25.40.10">
    <property type="entry name" value="Tetratricopeptide repeat domain"/>
    <property type="match status" value="1"/>
</dbReference>
<feature type="transmembrane region" description="Helical" evidence="1">
    <location>
        <begin position="12"/>
        <end position="31"/>
    </location>
</feature>
<proteinExistence type="predicted"/>
<keyword evidence="1" id="KW-0472">Membrane</keyword>
<reference evidence="2 3" key="1">
    <citation type="submission" date="2024-08" db="EMBL/GenBank/DDBJ databases">
        <title>Clostridium lapicellarii sp. nov., and Clostridium renhuaiense sp. nov., two species isolated from the mud in a fermentation cellar used for producing sauce-flavour Chinese liquors.</title>
        <authorList>
            <person name="Yang F."/>
            <person name="Wang H."/>
            <person name="Chen L.Q."/>
            <person name="Zhou N."/>
            <person name="Lu J.J."/>
            <person name="Pu X.X."/>
            <person name="Wan B."/>
            <person name="Wang L."/>
            <person name="Liu S.J."/>
        </authorList>
    </citation>
    <scope>NUCLEOTIDE SEQUENCE [LARGE SCALE GENOMIC DNA]</scope>
    <source>
        <strain evidence="2 3">MT-113</strain>
    </source>
</reference>
<evidence type="ECO:0008006" key="4">
    <source>
        <dbReference type="Google" id="ProtNLM"/>
    </source>
</evidence>
<dbReference type="RefSeq" id="WP_369869455.1">
    <property type="nucleotide sequence ID" value="NZ_JBGFFE010000035.1"/>
</dbReference>
<sequence>MFSSRLFKKRNVIILAISIVVAVACSGFYYFDRVKSYYDLISSGDKAAASDNFDRAINLYTQAETYRKNSKIDGKIKLAGILKSSKASYDKAVKEMKDKNYLGAVDMFKKMDNHDTKRYKASKNNIEQCRNLYVSDNLSRARASFKNNDFDNADKYLANVFKLDADNKDAKSIKSDIAKAVQEHKEETAKVSAAQGNSIPKNEDDNYTPQMAIKLAMEKDELKNSPDLLTYCNNIPEYDSNGEKYFHVFFKSKELVDDGGSGTIDNLITAPGLVIGEIYYVLC</sequence>